<dbReference type="RefSeq" id="WP_133572337.1">
    <property type="nucleotide sequence ID" value="NZ_SNYR01000002.1"/>
</dbReference>
<evidence type="ECO:0000313" key="1">
    <source>
        <dbReference type="EMBL" id="TDQ63670.1"/>
    </source>
</evidence>
<name>A0A4R6VNA4_9HYPH</name>
<organism evidence="1 2">
    <name type="scientific">Maritalea mobilis</name>
    <dbReference type="NCBI Taxonomy" id="483324"/>
    <lineage>
        <taxon>Bacteria</taxon>
        <taxon>Pseudomonadati</taxon>
        <taxon>Pseudomonadota</taxon>
        <taxon>Alphaproteobacteria</taxon>
        <taxon>Hyphomicrobiales</taxon>
        <taxon>Devosiaceae</taxon>
        <taxon>Maritalea</taxon>
    </lineage>
</organism>
<dbReference type="AlphaFoldDB" id="A0A4R6VNA4"/>
<comment type="caution">
    <text evidence="1">The sequence shown here is derived from an EMBL/GenBank/DDBJ whole genome shotgun (WGS) entry which is preliminary data.</text>
</comment>
<gene>
    <name evidence="1" type="ORF">ATL17_1677</name>
</gene>
<accession>A0A4R6VNA4</accession>
<dbReference type="Proteomes" id="UP000295391">
    <property type="component" value="Unassembled WGS sequence"/>
</dbReference>
<proteinExistence type="predicted"/>
<sequence length="148" mass="16371">MRHKKLHSVAHNYAASLAGGVSFVVPNRLLLSDIFAEAAANKEGVITADFLTGEVDGAIKNGEVEQALPLLKNAFPQFCEKHGVHASEYKAFLARFVLHRTEVSYFITIEDDNGKRSTVEYIGRAGKRAEELDHLGRRRPKLSSNPPQ</sequence>
<protein>
    <submittedName>
        <fullName evidence="1">Uncharacterized protein</fullName>
    </submittedName>
</protein>
<keyword evidence="2" id="KW-1185">Reference proteome</keyword>
<dbReference type="OrthoDB" id="7568174at2"/>
<dbReference type="EMBL" id="SNYR01000002">
    <property type="protein sequence ID" value="TDQ63670.1"/>
    <property type="molecule type" value="Genomic_DNA"/>
</dbReference>
<reference evidence="1 2" key="1">
    <citation type="submission" date="2019-03" db="EMBL/GenBank/DDBJ databases">
        <title>Genomic Encyclopedia of Type Strains, Phase III (KMG-III): the genomes of soil and plant-associated and newly described type strains.</title>
        <authorList>
            <person name="Whitman W."/>
        </authorList>
    </citation>
    <scope>NUCLEOTIDE SEQUENCE [LARGE SCALE GENOMIC DNA]</scope>
    <source>
        <strain evidence="1 2">CGMCC 1.7002</strain>
    </source>
</reference>
<evidence type="ECO:0000313" key="2">
    <source>
        <dbReference type="Proteomes" id="UP000295391"/>
    </source>
</evidence>